<dbReference type="Pfam" id="PF19300">
    <property type="entry name" value="BPD_transp_1_N"/>
    <property type="match status" value="1"/>
</dbReference>
<evidence type="ECO:0000256" key="5">
    <source>
        <dbReference type="ARBA" id="ARBA00022989"/>
    </source>
</evidence>
<dbReference type="PANTHER" id="PTHR43163:SF6">
    <property type="entry name" value="DIPEPTIDE TRANSPORT SYSTEM PERMEASE PROTEIN DPPB-RELATED"/>
    <property type="match status" value="1"/>
</dbReference>
<dbReference type="AlphaFoldDB" id="A0A6J7E2W9"/>
<accession>A0A6J7E2W9</accession>
<dbReference type="CDD" id="cd06261">
    <property type="entry name" value="TM_PBP2"/>
    <property type="match status" value="1"/>
</dbReference>
<name>A0A6J7E2W9_9ZZZZ</name>
<dbReference type="InterPro" id="IPR035906">
    <property type="entry name" value="MetI-like_sf"/>
</dbReference>
<keyword evidence="5 7" id="KW-1133">Transmembrane helix</keyword>
<feature type="transmembrane region" description="Helical" evidence="7">
    <location>
        <begin position="297"/>
        <end position="323"/>
    </location>
</feature>
<keyword evidence="4 7" id="KW-0812">Transmembrane</keyword>
<dbReference type="InterPro" id="IPR045621">
    <property type="entry name" value="BPD_transp_1_N"/>
</dbReference>
<feature type="transmembrane region" description="Helical" evidence="7">
    <location>
        <begin position="150"/>
        <end position="177"/>
    </location>
</feature>
<evidence type="ECO:0000256" key="2">
    <source>
        <dbReference type="ARBA" id="ARBA00022448"/>
    </source>
</evidence>
<proteinExistence type="predicted"/>
<dbReference type="PANTHER" id="PTHR43163">
    <property type="entry name" value="DIPEPTIDE TRANSPORT SYSTEM PERMEASE PROTEIN DPPB-RELATED"/>
    <property type="match status" value="1"/>
</dbReference>
<feature type="transmembrane region" description="Helical" evidence="7">
    <location>
        <begin position="9"/>
        <end position="30"/>
    </location>
</feature>
<dbReference type="GO" id="GO:0005886">
    <property type="term" value="C:plasma membrane"/>
    <property type="evidence" value="ECO:0007669"/>
    <property type="project" value="UniProtKB-SubCell"/>
</dbReference>
<evidence type="ECO:0000256" key="4">
    <source>
        <dbReference type="ARBA" id="ARBA00022692"/>
    </source>
</evidence>
<feature type="transmembrane region" description="Helical" evidence="7">
    <location>
        <begin position="117"/>
        <end position="138"/>
    </location>
</feature>
<feature type="domain" description="ABC transmembrane type-1" evidence="8">
    <location>
        <begin position="111"/>
        <end position="320"/>
    </location>
</feature>
<reference evidence="9" key="1">
    <citation type="submission" date="2020-05" db="EMBL/GenBank/DDBJ databases">
        <authorList>
            <person name="Chiriac C."/>
            <person name="Salcher M."/>
            <person name="Ghai R."/>
            <person name="Kavagutti S V."/>
        </authorList>
    </citation>
    <scope>NUCLEOTIDE SEQUENCE</scope>
</reference>
<dbReference type="PROSITE" id="PS50928">
    <property type="entry name" value="ABC_TM1"/>
    <property type="match status" value="1"/>
</dbReference>
<comment type="subcellular location">
    <subcellularLocation>
        <location evidence="1">Cell membrane</location>
        <topology evidence="1">Multi-pass membrane protein</topology>
    </subcellularLocation>
</comment>
<evidence type="ECO:0000256" key="1">
    <source>
        <dbReference type="ARBA" id="ARBA00004651"/>
    </source>
</evidence>
<evidence type="ECO:0000256" key="7">
    <source>
        <dbReference type="SAM" id="Phobius"/>
    </source>
</evidence>
<evidence type="ECO:0000313" key="9">
    <source>
        <dbReference type="EMBL" id="CAB4877131.1"/>
    </source>
</evidence>
<keyword evidence="3" id="KW-1003">Cell membrane</keyword>
<dbReference type="InterPro" id="IPR000515">
    <property type="entry name" value="MetI-like"/>
</dbReference>
<gene>
    <name evidence="9" type="ORF">UFOPK3342_01319</name>
</gene>
<dbReference type="Pfam" id="PF00528">
    <property type="entry name" value="BPD_transp_1"/>
    <property type="match status" value="1"/>
</dbReference>
<evidence type="ECO:0000256" key="3">
    <source>
        <dbReference type="ARBA" id="ARBA00022475"/>
    </source>
</evidence>
<organism evidence="9">
    <name type="scientific">freshwater metagenome</name>
    <dbReference type="NCBI Taxonomy" id="449393"/>
    <lineage>
        <taxon>unclassified sequences</taxon>
        <taxon>metagenomes</taxon>
        <taxon>ecological metagenomes</taxon>
    </lineage>
</organism>
<protein>
    <submittedName>
        <fullName evidence="9">Unannotated protein</fullName>
    </submittedName>
</protein>
<keyword evidence="2" id="KW-0813">Transport</keyword>
<dbReference type="Gene3D" id="1.10.3720.10">
    <property type="entry name" value="MetI-like"/>
    <property type="match status" value="1"/>
</dbReference>
<dbReference type="EMBL" id="CAFBLH010000054">
    <property type="protein sequence ID" value="CAB4877131.1"/>
    <property type="molecule type" value="Genomic_DNA"/>
</dbReference>
<sequence>MFSYLIRRVVSGVVVLGIVSAIVFGIFFILPADPARLSCGKTCSEELIVKIRHTLELDQTLPVQYGRFIKGIFVGRTYLGGTEAELNCSAPCLGYSFQTDQPVTALLKDRLPATASIAFGASILWLLIGLSSGIVSALRRGTWVDKMSQGVALGAASLQIYFVGLVLQFIFVNKLAWLPTPGYSSPFQYPLDWAKQMALPWITLAFLLSAIYSRLTRAGMIEIMGEDYVRTARAKGLSNRTINLKHTLRGAITPIVTVFGLDLGGLLGGAVITEYVFNIPGLGKLSTDAVSNLDLPVIIGTVMFSAFFIIIANILVDLLYAVLDPKVRIQ</sequence>
<feature type="transmembrane region" description="Helical" evidence="7">
    <location>
        <begin position="197"/>
        <end position="215"/>
    </location>
</feature>
<keyword evidence="6 7" id="KW-0472">Membrane</keyword>
<evidence type="ECO:0000256" key="6">
    <source>
        <dbReference type="ARBA" id="ARBA00023136"/>
    </source>
</evidence>
<dbReference type="SUPFAM" id="SSF161098">
    <property type="entry name" value="MetI-like"/>
    <property type="match status" value="1"/>
</dbReference>
<feature type="transmembrane region" description="Helical" evidence="7">
    <location>
        <begin position="255"/>
        <end position="277"/>
    </location>
</feature>
<evidence type="ECO:0000259" key="8">
    <source>
        <dbReference type="PROSITE" id="PS50928"/>
    </source>
</evidence>
<dbReference type="GO" id="GO:0055085">
    <property type="term" value="P:transmembrane transport"/>
    <property type="evidence" value="ECO:0007669"/>
    <property type="project" value="InterPro"/>
</dbReference>